<proteinExistence type="predicted"/>
<dbReference type="Gene3D" id="3.30.530.20">
    <property type="match status" value="1"/>
</dbReference>
<protein>
    <recommendedName>
        <fullName evidence="3">Bet v I/Major latex protein domain-containing protein</fullName>
    </recommendedName>
</protein>
<dbReference type="PANTHER" id="PTHR33789:SF3">
    <property type="entry name" value="LACHRYMATORY-FACTOR SYNTHASE-LIKE"/>
    <property type="match status" value="1"/>
</dbReference>
<dbReference type="STRING" id="3694.A0A2K2A3C9"/>
<dbReference type="EMBL" id="CM009295">
    <property type="protein sequence ID" value="PNT32036.1"/>
    <property type="molecule type" value="Genomic_DNA"/>
</dbReference>
<evidence type="ECO:0000313" key="1">
    <source>
        <dbReference type="EMBL" id="PNT32036.1"/>
    </source>
</evidence>
<evidence type="ECO:0008006" key="3">
    <source>
        <dbReference type="Google" id="ProtNLM"/>
    </source>
</evidence>
<dbReference type="Proteomes" id="UP000006729">
    <property type="component" value="Chromosome 6"/>
</dbReference>
<dbReference type="InParanoid" id="A0A2K2A3C9"/>
<sequence length="103" mass="11472">MTQVCNCNFKTPVDDDGNVNWVKEKLLSINSSKMAFSHTIIDGKVGFNSYGSTIKVLPKEHGCKTEWNYNLVPTKGRKVEDLDFFTSSSLQGIGKRITEALQA</sequence>
<dbReference type="SUPFAM" id="SSF55961">
    <property type="entry name" value="Bet v1-like"/>
    <property type="match status" value="1"/>
</dbReference>
<keyword evidence="2" id="KW-1185">Reference proteome</keyword>
<dbReference type="InterPro" id="IPR019587">
    <property type="entry name" value="Polyketide_cyclase/dehydratase"/>
</dbReference>
<organism evidence="1 2">
    <name type="scientific">Populus trichocarpa</name>
    <name type="common">Western balsam poplar</name>
    <name type="synonym">Populus balsamifera subsp. trichocarpa</name>
    <dbReference type="NCBI Taxonomy" id="3694"/>
    <lineage>
        <taxon>Eukaryota</taxon>
        <taxon>Viridiplantae</taxon>
        <taxon>Streptophyta</taxon>
        <taxon>Embryophyta</taxon>
        <taxon>Tracheophyta</taxon>
        <taxon>Spermatophyta</taxon>
        <taxon>Magnoliopsida</taxon>
        <taxon>eudicotyledons</taxon>
        <taxon>Gunneridae</taxon>
        <taxon>Pentapetalae</taxon>
        <taxon>rosids</taxon>
        <taxon>fabids</taxon>
        <taxon>Malpighiales</taxon>
        <taxon>Salicaceae</taxon>
        <taxon>Saliceae</taxon>
        <taxon>Populus</taxon>
    </lineage>
</organism>
<evidence type="ECO:0000313" key="2">
    <source>
        <dbReference type="Proteomes" id="UP000006729"/>
    </source>
</evidence>
<dbReference type="InterPro" id="IPR023393">
    <property type="entry name" value="START-like_dom_sf"/>
</dbReference>
<dbReference type="PANTHER" id="PTHR33789">
    <property type="entry name" value="LACHRYMATORY-FACTOR SYNTHASE"/>
    <property type="match status" value="1"/>
</dbReference>
<dbReference type="Pfam" id="PF10604">
    <property type="entry name" value="Polyketide_cyc2"/>
    <property type="match status" value="1"/>
</dbReference>
<reference evidence="1 2" key="1">
    <citation type="journal article" date="2006" name="Science">
        <title>The genome of black cottonwood, Populus trichocarpa (Torr. &amp; Gray).</title>
        <authorList>
            <person name="Tuskan G.A."/>
            <person name="Difazio S."/>
            <person name="Jansson S."/>
            <person name="Bohlmann J."/>
            <person name="Grigoriev I."/>
            <person name="Hellsten U."/>
            <person name="Putnam N."/>
            <person name="Ralph S."/>
            <person name="Rombauts S."/>
            <person name="Salamov A."/>
            <person name="Schein J."/>
            <person name="Sterck L."/>
            <person name="Aerts A."/>
            <person name="Bhalerao R.R."/>
            <person name="Bhalerao R.P."/>
            <person name="Blaudez D."/>
            <person name="Boerjan W."/>
            <person name="Brun A."/>
            <person name="Brunner A."/>
            <person name="Busov V."/>
            <person name="Campbell M."/>
            <person name="Carlson J."/>
            <person name="Chalot M."/>
            <person name="Chapman J."/>
            <person name="Chen G.L."/>
            <person name="Cooper D."/>
            <person name="Coutinho P.M."/>
            <person name="Couturier J."/>
            <person name="Covert S."/>
            <person name="Cronk Q."/>
            <person name="Cunningham R."/>
            <person name="Davis J."/>
            <person name="Degroeve S."/>
            <person name="Dejardin A."/>
            <person name="Depamphilis C."/>
            <person name="Detter J."/>
            <person name="Dirks B."/>
            <person name="Dubchak I."/>
            <person name="Duplessis S."/>
            <person name="Ehlting J."/>
            <person name="Ellis B."/>
            <person name="Gendler K."/>
            <person name="Goodstein D."/>
            <person name="Gribskov M."/>
            <person name="Grimwood J."/>
            <person name="Groover A."/>
            <person name="Gunter L."/>
            <person name="Hamberger B."/>
            <person name="Heinze B."/>
            <person name="Helariutta Y."/>
            <person name="Henrissat B."/>
            <person name="Holligan D."/>
            <person name="Holt R."/>
            <person name="Huang W."/>
            <person name="Islam-Faridi N."/>
            <person name="Jones S."/>
            <person name="Jones-Rhoades M."/>
            <person name="Jorgensen R."/>
            <person name="Joshi C."/>
            <person name="Kangasjarvi J."/>
            <person name="Karlsson J."/>
            <person name="Kelleher C."/>
            <person name="Kirkpatrick R."/>
            <person name="Kirst M."/>
            <person name="Kohler A."/>
            <person name="Kalluri U."/>
            <person name="Larimer F."/>
            <person name="Leebens-Mack J."/>
            <person name="Leple J.C."/>
            <person name="Locascio P."/>
            <person name="Lou Y."/>
            <person name="Lucas S."/>
            <person name="Martin F."/>
            <person name="Montanini B."/>
            <person name="Napoli C."/>
            <person name="Nelson D.R."/>
            <person name="Nelson C."/>
            <person name="Nieminen K."/>
            <person name="Nilsson O."/>
            <person name="Pereda V."/>
            <person name="Peter G."/>
            <person name="Philippe R."/>
            <person name="Pilate G."/>
            <person name="Poliakov A."/>
            <person name="Razumovskaya J."/>
            <person name="Richardson P."/>
            <person name="Rinaldi C."/>
            <person name="Ritland K."/>
            <person name="Rouze P."/>
            <person name="Ryaboy D."/>
            <person name="Schmutz J."/>
            <person name="Schrader J."/>
            <person name="Segerman B."/>
            <person name="Shin H."/>
            <person name="Siddiqui A."/>
            <person name="Sterky F."/>
            <person name="Terry A."/>
            <person name="Tsai C.J."/>
            <person name="Uberbacher E."/>
            <person name="Unneberg P."/>
            <person name="Vahala J."/>
            <person name="Wall K."/>
            <person name="Wessler S."/>
            <person name="Yang G."/>
            <person name="Yin T."/>
            <person name="Douglas C."/>
            <person name="Marra M."/>
            <person name="Sandberg G."/>
            <person name="Van de Peer Y."/>
            <person name="Rokhsar D."/>
        </authorList>
    </citation>
    <scope>NUCLEOTIDE SEQUENCE [LARGE SCALE GENOMIC DNA]</scope>
    <source>
        <strain evidence="2">cv. Nisqually</strain>
    </source>
</reference>
<dbReference type="AlphaFoldDB" id="A0A2K2A3C9"/>
<dbReference type="InterPro" id="IPR053249">
    <property type="entry name" value="LFS"/>
</dbReference>
<gene>
    <name evidence="1" type="ORF">POPTR_006G164300</name>
</gene>
<dbReference type="GO" id="GO:0006952">
    <property type="term" value="P:defense response"/>
    <property type="evidence" value="ECO:0007669"/>
    <property type="project" value="InterPro"/>
</dbReference>
<name>A0A2K2A3C9_POPTR</name>
<accession>A0A2K2A3C9</accession>